<dbReference type="SUPFAM" id="SSF51430">
    <property type="entry name" value="NAD(P)-linked oxidoreductase"/>
    <property type="match status" value="1"/>
</dbReference>
<dbReference type="EMBL" id="JARVKF010000400">
    <property type="protein sequence ID" value="KAK9417242.1"/>
    <property type="molecule type" value="Genomic_DNA"/>
</dbReference>
<dbReference type="Proteomes" id="UP001408356">
    <property type="component" value="Unassembled WGS sequence"/>
</dbReference>
<dbReference type="Pfam" id="PF00248">
    <property type="entry name" value="Aldo_ket_red"/>
    <property type="match status" value="1"/>
</dbReference>
<dbReference type="PANTHER" id="PTHR43625:SF78">
    <property type="entry name" value="PYRIDOXAL REDUCTASE-RELATED"/>
    <property type="match status" value="1"/>
</dbReference>
<accession>A0ABR2URH5</accession>
<dbReference type="InterPro" id="IPR023210">
    <property type="entry name" value="NADP_OxRdtase_dom"/>
</dbReference>
<reference evidence="3 4" key="1">
    <citation type="journal article" date="2024" name="J. Plant Pathol.">
        <title>Sequence and assembly of the genome of Seiridium unicorne, isolate CBS 538.82, causal agent of cypress canker disease.</title>
        <authorList>
            <person name="Scali E."/>
            <person name="Rocca G.D."/>
            <person name="Danti R."/>
            <person name="Garbelotto M."/>
            <person name="Barberini S."/>
            <person name="Baroncelli R."/>
            <person name="Emiliani G."/>
        </authorList>
    </citation>
    <scope>NUCLEOTIDE SEQUENCE [LARGE SCALE GENOMIC DNA]</scope>
    <source>
        <strain evidence="3 4">BM-138-508</strain>
    </source>
</reference>
<keyword evidence="1" id="KW-0560">Oxidoreductase</keyword>
<organism evidence="3 4">
    <name type="scientific">Seiridium unicorne</name>
    <dbReference type="NCBI Taxonomy" id="138068"/>
    <lineage>
        <taxon>Eukaryota</taxon>
        <taxon>Fungi</taxon>
        <taxon>Dikarya</taxon>
        <taxon>Ascomycota</taxon>
        <taxon>Pezizomycotina</taxon>
        <taxon>Sordariomycetes</taxon>
        <taxon>Xylariomycetidae</taxon>
        <taxon>Amphisphaeriales</taxon>
        <taxon>Sporocadaceae</taxon>
        <taxon>Seiridium</taxon>
    </lineage>
</organism>
<comment type="caution">
    <text evidence="3">The sequence shown here is derived from an EMBL/GenBank/DDBJ whole genome shotgun (WGS) entry which is preliminary data.</text>
</comment>
<protein>
    <submittedName>
        <fullName evidence="3">NADP-dependent oxidoreductase domain-containing protein</fullName>
    </submittedName>
</protein>
<gene>
    <name evidence="3" type="ORF">SUNI508_09046</name>
</gene>
<dbReference type="PANTHER" id="PTHR43625">
    <property type="entry name" value="AFLATOXIN B1 ALDEHYDE REDUCTASE"/>
    <property type="match status" value="1"/>
</dbReference>
<dbReference type="InterPro" id="IPR050791">
    <property type="entry name" value="Aldo-Keto_reductase"/>
</dbReference>
<dbReference type="CDD" id="cd19077">
    <property type="entry name" value="AKR_AKR8A1-2"/>
    <property type="match status" value="1"/>
</dbReference>
<dbReference type="InterPro" id="IPR036812">
    <property type="entry name" value="NAD(P)_OxRdtase_dom_sf"/>
</dbReference>
<keyword evidence="4" id="KW-1185">Reference proteome</keyword>
<dbReference type="Gene3D" id="3.20.20.100">
    <property type="entry name" value="NADP-dependent oxidoreductase domain"/>
    <property type="match status" value="1"/>
</dbReference>
<name>A0ABR2URH5_9PEZI</name>
<sequence length="357" mass="39350">MPQLLGKEIGPIGYGLMGFCWPYAPTPQEQAFEAMREALTNGLNFWNAADFYGTPEYNSRLWFLVSAGYEKQEEYPFGHVAKEELTCCVCRQLHLLEAYFAKYPEDADKVVLSVKSAYSSSGIDASPEGIRRFLDNCINLLKGRKKIDIFECARRDPNTPLDVTFGVLEKEYVQTGKIGGIGLSEVRASTIHEAAKITTIAAVEIELSLFATDVLDNGVVAAAKEHDIPVIAYSPLGRGILTGQIKSVDDLPQHLRAYPRFQKDVFPLNLELVKHIELIAAKKGIKPAQLAINWVRAVAKKTGASIIPIPGATTVARVDENSKVIDLTDEEVAELDSILKKIEVVGARYPPYIPIEG</sequence>
<evidence type="ECO:0000256" key="1">
    <source>
        <dbReference type="ARBA" id="ARBA00023002"/>
    </source>
</evidence>
<evidence type="ECO:0000259" key="2">
    <source>
        <dbReference type="Pfam" id="PF00248"/>
    </source>
</evidence>
<evidence type="ECO:0000313" key="3">
    <source>
        <dbReference type="EMBL" id="KAK9417242.1"/>
    </source>
</evidence>
<feature type="domain" description="NADP-dependent oxidoreductase" evidence="2">
    <location>
        <begin position="11"/>
        <end position="339"/>
    </location>
</feature>
<evidence type="ECO:0000313" key="4">
    <source>
        <dbReference type="Proteomes" id="UP001408356"/>
    </source>
</evidence>
<proteinExistence type="predicted"/>